<dbReference type="SUPFAM" id="SSF53448">
    <property type="entry name" value="Nucleotide-diphospho-sugar transferases"/>
    <property type="match status" value="1"/>
</dbReference>
<dbReference type="CAZy" id="GT2">
    <property type="family name" value="Glycosyltransferase Family 2"/>
</dbReference>
<protein>
    <submittedName>
        <fullName evidence="2">Glycosyl transferase GT2 family</fullName>
    </submittedName>
</protein>
<gene>
    <name evidence="2" type="ordered locus">bpr_I1110</name>
</gene>
<dbReference type="EMBL" id="CP001810">
    <property type="protein sequence ID" value="ADL33850.1"/>
    <property type="molecule type" value="Genomic_DNA"/>
</dbReference>
<organism evidence="2 3">
    <name type="scientific">Butyrivibrio proteoclasticus (strain ATCC 51982 / DSM 14932 / B316)</name>
    <name type="common">Clostridium proteoclasticum</name>
    <dbReference type="NCBI Taxonomy" id="515622"/>
    <lineage>
        <taxon>Bacteria</taxon>
        <taxon>Bacillati</taxon>
        <taxon>Bacillota</taxon>
        <taxon>Clostridia</taxon>
        <taxon>Lachnospirales</taxon>
        <taxon>Lachnospiraceae</taxon>
        <taxon>Butyrivibrio</taxon>
    </lineage>
</organism>
<dbReference type="InterPro" id="IPR029044">
    <property type="entry name" value="Nucleotide-diphossugar_trans"/>
</dbReference>
<dbReference type="STRING" id="515622.bpr_I1110"/>
<dbReference type="Gene3D" id="3.90.550.10">
    <property type="entry name" value="Spore Coat Polysaccharide Biosynthesis Protein SpsA, Chain A"/>
    <property type="match status" value="1"/>
</dbReference>
<accession>E0S225</accession>
<evidence type="ECO:0000313" key="3">
    <source>
        <dbReference type="Proteomes" id="UP000001299"/>
    </source>
</evidence>
<dbReference type="KEGG" id="bpb:bpr_I1110"/>
<dbReference type="AlphaFoldDB" id="E0S225"/>
<name>E0S225_BUTPB</name>
<dbReference type="Proteomes" id="UP000001299">
    <property type="component" value="Chromosome 1"/>
</dbReference>
<dbReference type="PANTHER" id="PTHR22916">
    <property type="entry name" value="GLYCOSYLTRANSFERASE"/>
    <property type="match status" value="1"/>
</dbReference>
<sequence>MFKKSYWVKSMSDKNIEFDYLKGYGDIHKYDQVRSKCLWGKHPKQPMFSIYIPTYKRLKLLKLSLKSAMEQQEFDNYEIVIVDNDNDETDCEVLEYIETLNCPRVVYYKNEKNIGIYGNTLRGATLSHGKYVALLNDDDLLHPYYLYVMSSFINRYGYFGVVGSIPHEFREDNFRFPSLPRGIYAYKVSNYEFFFGCSVTSPGLLYPRALIQDIYNAHEELLMGDQIIQYKGLVKCGLYFICFPISAYRIQNNATLKNDVLKQMMIHMCGFKKQISQDDAYLKMFMKFFRKEYFNWYISSSTDFWKKKSIKNEILNSVGIKKDISDSLKSMVVRTIIHKVHEHYGILRGNEHDTLIIPDRIVIESKKY</sequence>
<proteinExistence type="predicted"/>
<feature type="domain" description="Glycosyltransferase 2-like" evidence="1">
    <location>
        <begin position="49"/>
        <end position="180"/>
    </location>
</feature>
<dbReference type="Pfam" id="PF00535">
    <property type="entry name" value="Glycos_transf_2"/>
    <property type="match status" value="1"/>
</dbReference>
<evidence type="ECO:0000313" key="2">
    <source>
        <dbReference type="EMBL" id="ADL33850.1"/>
    </source>
</evidence>
<reference evidence="2 3" key="1">
    <citation type="journal article" date="2010" name="PLoS ONE">
        <title>The glycobiome of the rumen bacterium Butyrivibrio proteoclasticus B316(T) highlights adaptation to a polysaccharide-rich environment.</title>
        <authorList>
            <person name="Kelly W.J."/>
            <person name="Leahy S.C."/>
            <person name="Altermann E."/>
            <person name="Yeoman C.J."/>
            <person name="Dunne J.C."/>
            <person name="Kong Z."/>
            <person name="Pacheco D.M."/>
            <person name="Li D."/>
            <person name="Noel S.J."/>
            <person name="Moon C.D."/>
            <person name="Cookson A.L."/>
            <person name="Attwood G.T."/>
        </authorList>
    </citation>
    <scope>NUCLEOTIDE SEQUENCE [LARGE SCALE GENOMIC DNA]</scope>
    <source>
        <strain evidence="3">ATCC 51982 / DSM 14932 / B316</strain>
    </source>
</reference>
<dbReference type="PANTHER" id="PTHR22916:SF3">
    <property type="entry name" value="UDP-GLCNAC:BETAGAL BETA-1,3-N-ACETYLGLUCOSAMINYLTRANSFERASE-LIKE PROTEIN 1"/>
    <property type="match status" value="1"/>
</dbReference>
<dbReference type="InterPro" id="IPR001173">
    <property type="entry name" value="Glyco_trans_2-like"/>
</dbReference>
<dbReference type="GO" id="GO:0016758">
    <property type="term" value="F:hexosyltransferase activity"/>
    <property type="evidence" value="ECO:0007669"/>
    <property type="project" value="UniProtKB-ARBA"/>
</dbReference>
<keyword evidence="3" id="KW-1185">Reference proteome</keyword>
<dbReference type="CDD" id="cd00761">
    <property type="entry name" value="Glyco_tranf_GTA_type"/>
    <property type="match status" value="1"/>
</dbReference>
<keyword evidence="2" id="KW-0808">Transferase</keyword>
<dbReference type="HOGENOM" id="CLU_751595_0_0_9"/>
<dbReference type="eggNOG" id="COG1216">
    <property type="taxonomic scope" value="Bacteria"/>
</dbReference>
<evidence type="ECO:0000259" key="1">
    <source>
        <dbReference type="Pfam" id="PF00535"/>
    </source>
</evidence>